<dbReference type="OrthoDB" id="9794225at2"/>
<dbReference type="NCBIfam" id="TIGR00367">
    <property type="entry name" value="calcium/sodium antiporter"/>
    <property type="match status" value="1"/>
</dbReference>
<dbReference type="GO" id="GO:0005262">
    <property type="term" value="F:calcium channel activity"/>
    <property type="evidence" value="ECO:0007669"/>
    <property type="project" value="TreeGrafter"/>
</dbReference>
<comment type="subcellular location">
    <subcellularLocation>
        <location evidence="1">Membrane</location>
        <topology evidence="1">Multi-pass membrane protein</topology>
    </subcellularLocation>
</comment>
<dbReference type="PANTHER" id="PTHR10846:SF8">
    <property type="entry name" value="INNER MEMBRANE PROTEIN YRBG"/>
    <property type="match status" value="1"/>
</dbReference>
<organism evidence="7 8">
    <name type="scientific">Suttonella indologenes</name>
    <dbReference type="NCBI Taxonomy" id="13276"/>
    <lineage>
        <taxon>Bacteria</taxon>
        <taxon>Pseudomonadati</taxon>
        <taxon>Pseudomonadota</taxon>
        <taxon>Gammaproteobacteria</taxon>
        <taxon>Cardiobacteriales</taxon>
        <taxon>Cardiobacteriaceae</taxon>
        <taxon>Suttonella</taxon>
    </lineage>
</organism>
<dbReference type="Proteomes" id="UP000254575">
    <property type="component" value="Unassembled WGS sequence"/>
</dbReference>
<accession>A0A380N1Z7</accession>
<dbReference type="GO" id="GO:0008273">
    <property type="term" value="F:calcium, potassium:sodium antiporter activity"/>
    <property type="evidence" value="ECO:0007669"/>
    <property type="project" value="TreeGrafter"/>
</dbReference>
<evidence type="ECO:0000256" key="5">
    <source>
        <dbReference type="SAM" id="Phobius"/>
    </source>
</evidence>
<feature type="domain" description="Sodium/calcium exchanger membrane region" evidence="6">
    <location>
        <begin position="137"/>
        <end position="277"/>
    </location>
</feature>
<dbReference type="InterPro" id="IPR044880">
    <property type="entry name" value="NCX_ion-bd_dom_sf"/>
</dbReference>
<evidence type="ECO:0000259" key="6">
    <source>
        <dbReference type="Pfam" id="PF01699"/>
    </source>
</evidence>
<feature type="transmembrane region" description="Helical" evidence="5">
    <location>
        <begin position="168"/>
        <end position="190"/>
    </location>
</feature>
<keyword evidence="2 5" id="KW-0812">Transmembrane</keyword>
<dbReference type="PANTHER" id="PTHR10846">
    <property type="entry name" value="SODIUM/POTASSIUM/CALCIUM EXCHANGER"/>
    <property type="match status" value="1"/>
</dbReference>
<feature type="transmembrane region" description="Helical" evidence="5">
    <location>
        <begin position="64"/>
        <end position="79"/>
    </location>
</feature>
<dbReference type="RefSeq" id="WP_115219355.1">
    <property type="nucleotide sequence ID" value="NZ_UHIA01000004.1"/>
</dbReference>
<dbReference type="InterPro" id="IPR004837">
    <property type="entry name" value="NaCa_Exmemb"/>
</dbReference>
<proteinExistence type="predicted"/>
<feature type="transmembrane region" description="Helical" evidence="5">
    <location>
        <begin position="37"/>
        <end position="55"/>
    </location>
</feature>
<evidence type="ECO:0000256" key="2">
    <source>
        <dbReference type="ARBA" id="ARBA00022692"/>
    </source>
</evidence>
<evidence type="ECO:0000256" key="4">
    <source>
        <dbReference type="ARBA" id="ARBA00023136"/>
    </source>
</evidence>
<feature type="transmembrane region" description="Helical" evidence="5">
    <location>
        <begin position="259"/>
        <end position="278"/>
    </location>
</feature>
<evidence type="ECO:0000313" key="8">
    <source>
        <dbReference type="Proteomes" id="UP000254575"/>
    </source>
</evidence>
<keyword evidence="4 5" id="KW-0472">Membrane</keyword>
<dbReference type="Pfam" id="PF01699">
    <property type="entry name" value="Na_Ca_ex"/>
    <property type="match status" value="2"/>
</dbReference>
<dbReference type="InterPro" id="IPR004481">
    <property type="entry name" value="K/Na/Ca-exchanger"/>
</dbReference>
<evidence type="ECO:0000256" key="1">
    <source>
        <dbReference type="ARBA" id="ARBA00004141"/>
    </source>
</evidence>
<feature type="transmembrane region" description="Helical" evidence="5">
    <location>
        <begin position="234"/>
        <end position="252"/>
    </location>
</feature>
<evidence type="ECO:0000256" key="3">
    <source>
        <dbReference type="ARBA" id="ARBA00022989"/>
    </source>
</evidence>
<feature type="transmembrane region" description="Helical" evidence="5">
    <location>
        <begin position="133"/>
        <end position="156"/>
    </location>
</feature>
<dbReference type="EMBL" id="UHIA01000004">
    <property type="protein sequence ID" value="SUO98548.1"/>
    <property type="molecule type" value="Genomic_DNA"/>
</dbReference>
<keyword evidence="8" id="KW-1185">Reference proteome</keyword>
<reference evidence="7 8" key="1">
    <citation type="submission" date="2018-06" db="EMBL/GenBank/DDBJ databases">
        <authorList>
            <consortium name="Pathogen Informatics"/>
            <person name="Doyle S."/>
        </authorList>
    </citation>
    <scope>NUCLEOTIDE SEQUENCE [LARGE SCALE GENOMIC DNA]</scope>
    <source>
        <strain evidence="7 8">NCTC10717</strain>
    </source>
</reference>
<evidence type="ECO:0000313" key="7">
    <source>
        <dbReference type="EMBL" id="SUO98548.1"/>
    </source>
</evidence>
<sequence>MFIIGVGTSAPEMVVSVLSAMEGSSGLALGNAYGSNVVNITLVLGLTAVISPLFIQPTVVKKDFIWLFAITALALWQLWDKQLSRFEGFILLFVLFVLLTQQFIEARKSAKDSAAALAEEELSQLQEIKIPLALAKLTGGLIALIISSRLIVWGAVELAQLWGLSELIIGLTIVAIGTSLPELVSSVMAARRGEHEMALGNVIGSNIFNTLAVVGLASAISPFNIAPEILRRDIFVMVALTVLLFVLCLWALRNGGRMGRSAGAILTASFIVYTLWLLHDALT</sequence>
<protein>
    <submittedName>
        <fullName evidence="7">Inner membrane protein yrbG</fullName>
    </submittedName>
</protein>
<gene>
    <name evidence="7" type="primary">yrbG</name>
    <name evidence="7" type="ORF">NCTC10717_02303</name>
</gene>
<feature type="transmembrane region" description="Helical" evidence="5">
    <location>
        <begin position="202"/>
        <end position="222"/>
    </location>
</feature>
<dbReference type="GO" id="GO:0006874">
    <property type="term" value="P:intracellular calcium ion homeostasis"/>
    <property type="evidence" value="ECO:0007669"/>
    <property type="project" value="TreeGrafter"/>
</dbReference>
<feature type="domain" description="Sodium/calcium exchanger membrane region" evidence="6">
    <location>
        <begin position="2"/>
        <end position="101"/>
    </location>
</feature>
<dbReference type="GO" id="GO:0005886">
    <property type="term" value="C:plasma membrane"/>
    <property type="evidence" value="ECO:0007669"/>
    <property type="project" value="TreeGrafter"/>
</dbReference>
<feature type="transmembrane region" description="Helical" evidence="5">
    <location>
        <begin position="85"/>
        <end position="104"/>
    </location>
</feature>
<name>A0A380N1Z7_9GAMM</name>
<dbReference type="Gene3D" id="1.20.1420.30">
    <property type="entry name" value="NCX, central ion-binding region"/>
    <property type="match status" value="1"/>
</dbReference>
<dbReference type="AlphaFoldDB" id="A0A380N1Z7"/>
<keyword evidence="3 5" id="KW-1133">Transmembrane helix</keyword>